<name>A0ABY7FK09_MYAAR</name>
<dbReference type="EMBL" id="CP111023">
    <property type="protein sequence ID" value="WAR21674.1"/>
    <property type="molecule type" value="Genomic_DNA"/>
</dbReference>
<accession>A0ABY7FK09</accession>
<evidence type="ECO:0000256" key="1">
    <source>
        <dbReference type="SAM" id="MobiDB-lite"/>
    </source>
</evidence>
<reference evidence="2" key="1">
    <citation type="submission" date="2022-11" db="EMBL/GenBank/DDBJ databases">
        <title>Centuries of genome instability and evolution in soft-shell clam transmissible cancer (bioRxiv).</title>
        <authorList>
            <person name="Hart S.F.M."/>
            <person name="Yonemitsu M.A."/>
            <person name="Giersch R.M."/>
            <person name="Beal B.F."/>
            <person name="Arriagada G."/>
            <person name="Davis B.W."/>
            <person name="Ostrander E.A."/>
            <person name="Goff S.P."/>
            <person name="Metzger M.J."/>
        </authorList>
    </citation>
    <scope>NUCLEOTIDE SEQUENCE</scope>
    <source>
        <strain evidence="2">MELC-2E11</strain>
        <tissue evidence="2">Siphon/mantle</tissue>
    </source>
</reference>
<evidence type="ECO:0000313" key="2">
    <source>
        <dbReference type="EMBL" id="WAR21674.1"/>
    </source>
</evidence>
<sequence length="124" mass="13857">MLTSFLHVNSTDVFDKPTNAQILERHPTSIRKENNNNNNNNSILRMYTSIALNTREIKIRGKQRKSMAGADPGTDVRGDLTWGMQPASNPQSIKATAVTTRYLAVRSIEKRTDKIASNIEQACP</sequence>
<organism evidence="2 3">
    <name type="scientific">Mya arenaria</name>
    <name type="common">Soft-shell clam</name>
    <dbReference type="NCBI Taxonomy" id="6604"/>
    <lineage>
        <taxon>Eukaryota</taxon>
        <taxon>Metazoa</taxon>
        <taxon>Spiralia</taxon>
        <taxon>Lophotrochozoa</taxon>
        <taxon>Mollusca</taxon>
        <taxon>Bivalvia</taxon>
        <taxon>Autobranchia</taxon>
        <taxon>Heteroconchia</taxon>
        <taxon>Euheterodonta</taxon>
        <taxon>Imparidentia</taxon>
        <taxon>Neoheterodontei</taxon>
        <taxon>Myida</taxon>
        <taxon>Myoidea</taxon>
        <taxon>Myidae</taxon>
        <taxon>Mya</taxon>
    </lineage>
</organism>
<dbReference type="Proteomes" id="UP001164746">
    <property type="component" value="Chromosome 12"/>
</dbReference>
<gene>
    <name evidence="2" type="ORF">MAR_015648</name>
</gene>
<keyword evidence="3" id="KW-1185">Reference proteome</keyword>
<protein>
    <submittedName>
        <fullName evidence="2">Uncharacterized protein</fullName>
    </submittedName>
</protein>
<evidence type="ECO:0000313" key="3">
    <source>
        <dbReference type="Proteomes" id="UP001164746"/>
    </source>
</evidence>
<proteinExistence type="predicted"/>
<feature type="region of interest" description="Disordered" evidence="1">
    <location>
        <begin position="61"/>
        <end position="90"/>
    </location>
</feature>